<dbReference type="Gene3D" id="3.90.550.10">
    <property type="entry name" value="Spore Coat Polysaccharide Biosynthesis Protein SpsA, Chain A"/>
    <property type="match status" value="1"/>
</dbReference>
<evidence type="ECO:0000313" key="2">
    <source>
        <dbReference type="EMBL" id="RXR17755.1"/>
    </source>
</evidence>
<dbReference type="InterPro" id="IPR001173">
    <property type="entry name" value="Glyco_trans_2-like"/>
</dbReference>
<dbReference type="OrthoDB" id="597270at2"/>
<feature type="domain" description="Glycosyltransferase 2-like" evidence="1">
    <location>
        <begin position="7"/>
        <end position="111"/>
    </location>
</feature>
<gene>
    <name evidence="2" type="ORF">EQG63_09740</name>
</gene>
<dbReference type="EMBL" id="SBKO01000004">
    <property type="protein sequence ID" value="RXR17755.1"/>
    <property type="molecule type" value="Genomic_DNA"/>
</dbReference>
<dbReference type="RefSeq" id="WP_129436183.1">
    <property type="nucleotide sequence ID" value="NZ_SBKO01000004.1"/>
</dbReference>
<protein>
    <submittedName>
        <fullName evidence="2">Glycosyltransferase family 2 protein</fullName>
    </submittedName>
</protein>
<keyword evidence="3" id="KW-1185">Reference proteome</keyword>
<keyword evidence="2" id="KW-0808">Transferase</keyword>
<dbReference type="SUPFAM" id="SSF53448">
    <property type="entry name" value="Nucleotide-diphospho-sugar transferases"/>
    <property type="match status" value="1"/>
</dbReference>
<dbReference type="InterPro" id="IPR029044">
    <property type="entry name" value="Nucleotide-diphossugar_trans"/>
</dbReference>
<dbReference type="CDD" id="cd00761">
    <property type="entry name" value="Glyco_tranf_GTA_type"/>
    <property type="match status" value="1"/>
</dbReference>
<dbReference type="Proteomes" id="UP000290283">
    <property type="component" value="Unassembled WGS sequence"/>
</dbReference>
<sequence length="297" mass="34419">MQNPLVTVVIPTYKRTDYLKLTLESILNQSFQDFEIIVVDDGTPNDDNLMLCSSLDKVYYIKIDNTGGPAKPRNVGIENAKGKYIAFVDDDDLWTPEKLQKQVDILDENPDFGLVHTYCQVIDAAGMLKDEFVGKPGSPNVKHGDVFMRMMGNWTIMMPTPIVRKEIIDKVGGFNETIPGTFADVEYWVKTSFYTQFYYIDEPLVLYRVHDQNMSNDTLKYLQLPLCLKKVLQQQFVNNKITKKQYAQLLNNLCQMQISTVKMSILKTIKSLYLLDFFWLFKTNNCKMLIYVLFFKK</sequence>
<organism evidence="2 3">
    <name type="scientific">Flavobacterium amnicola</name>
    <dbReference type="NCBI Taxonomy" id="2506422"/>
    <lineage>
        <taxon>Bacteria</taxon>
        <taxon>Pseudomonadati</taxon>
        <taxon>Bacteroidota</taxon>
        <taxon>Flavobacteriia</taxon>
        <taxon>Flavobacteriales</taxon>
        <taxon>Flavobacteriaceae</taxon>
        <taxon>Flavobacterium</taxon>
    </lineage>
</organism>
<dbReference type="GO" id="GO:0016758">
    <property type="term" value="F:hexosyltransferase activity"/>
    <property type="evidence" value="ECO:0007669"/>
    <property type="project" value="UniProtKB-ARBA"/>
</dbReference>
<reference evidence="3" key="1">
    <citation type="submission" date="2019-01" db="EMBL/GenBank/DDBJ databases">
        <title>Cytophagaceae bacterium strain CAR-16.</title>
        <authorList>
            <person name="Chen W.-M."/>
        </authorList>
    </citation>
    <scope>NUCLEOTIDE SEQUENCE [LARGE SCALE GENOMIC DNA]</scope>
    <source>
        <strain evidence="3">LLJ-11</strain>
    </source>
</reference>
<evidence type="ECO:0000259" key="1">
    <source>
        <dbReference type="Pfam" id="PF00535"/>
    </source>
</evidence>
<comment type="caution">
    <text evidence="2">The sequence shown here is derived from an EMBL/GenBank/DDBJ whole genome shotgun (WGS) entry which is preliminary data.</text>
</comment>
<dbReference type="AlphaFoldDB" id="A0A4V1N1S3"/>
<dbReference type="PANTHER" id="PTHR22916:SF3">
    <property type="entry name" value="UDP-GLCNAC:BETAGAL BETA-1,3-N-ACETYLGLUCOSAMINYLTRANSFERASE-LIKE PROTEIN 1"/>
    <property type="match status" value="1"/>
</dbReference>
<proteinExistence type="predicted"/>
<evidence type="ECO:0000313" key="3">
    <source>
        <dbReference type="Proteomes" id="UP000290283"/>
    </source>
</evidence>
<name>A0A4V1N1S3_9FLAO</name>
<dbReference type="PANTHER" id="PTHR22916">
    <property type="entry name" value="GLYCOSYLTRANSFERASE"/>
    <property type="match status" value="1"/>
</dbReference>
<dbReference type="Pfam" id="PF00535">
    <property type="entry name" value="Glycos_transf_2"/>
    <property type="match status" value="1"/>
</dbReference>
<accession>A0A4V1N1S3</accession>